<dbReference type="SUPFAM" id="SSF54637">
    <property type="entry name" value="Thioesterase/thiol ester dehydrase-isomerase"/>
    <property type="match status" value="1"/>
</dbReference>
<keyword evidence="2" id="KW-0378">Hydrolase</keyword>
<evidence type="ECO:0000313" key="5">
    <source>
        <dbReference type="Proteomes" id="UP000187429"/>
    </source>
</evidence>
<comment type="caution">
    <text evidence="4">The sequence shown here is derived from an EMBL/GenBank/DDBJ whole genome shotgun (WGS) entry which is preliminary data.</text>
</comment>
<dbReference type="InterPro" id="IPR049449">
    <property type="entry name" value="TesB_ACOT8-like_N"/>
</dbReference>
<protein>
    <submittedName>
        <fullName evidence="4">Acyl-coenzyme A thioesterase 8</fullName>
    </submittedName>
</protein>
<evidence type="ECO:0000256" key="2">
    <source>
        <dbReference type="ARBA" id="ARBA00022801"/>
    </source>
</evidence>
<sequence>MDRIQKEIEESIALKRGTVVALTLAAATLTVSTDFRIHSLHSYFLLAGKYDVPIYLHVDRVRDGTFFFAYIETI</sequence>
<dbReference type="GO" id="GO:0006637">
    <property type="term" value="P:acyl-CoA metabolic process"/>
    <property type="evidence" value="ECO:0007669"/>
    <property type="project" value="InterPro"/>
</dbReference>
<dbReference type="PANTHER" id="PTHR11066">
    <property type="entry name" value="ACYL-COA THIOESTERASE"/>
    <property type="match status" value="1"/>
</dbReference>
<keyword evidence="5" id="KW-1185">Reference proteome</keyword>
<dbReference type="Proteomes" id="UP000187429">
    <property type="component" value="Unassembled WGS sequence"/>
</dbReference>
<dbReference type="Gene3D" id="2.40.160.210">
    <property type="entry name" value="Acyl-CoA thioesterase, double hotdog domain"/>
    <property type="match status" value="1"/>
</dbReference>
<dbReference type="InterPro" id="IPR042171">
    <property type="entry name" value="Acyl-CoA_hotdog"/>
</dbReference>
<name>A0A1R1YF77_9FUNG</name>
<accession>A0A1R1YF77</accession>
<evidence type="ECO:0000313" key="4">
    <source>
        <dbReference type="EMBL" id="OMJ25562.1"/>
    </source>
</evidence>
<dbReference type="EMBL" id="LSSM01001620">
    <property type="protein sequence ID" value="OMJ25562.1"/>
    <property type="molecule type" value="Genomic_DNA"/>
</dbReference>
<reference evidence="5" key="1">
    <citation type="submission" date="2017-01" db="EMBL/GenBank/DDBJ databases">
        <authorList>
            <person name="Wang Y."/>
            <person name="White M."/>
            <person name="Kvist S."/>
            <person name="Moncalvo J.-M."/>
        </authorList>
    </citation>
    <scope>NUCLEOTIDE SEQUENCE [LARGE SCALE GENOMIC DNA]</scope>
    <source>
        <strain evidence="5">ID-206-W2</strain>
    </source>
</reference>
<dbReference type="GO" id="GO:0005782">
    <property type="term" value="C:peroxisomal matrix"/>
    <property type="evidence" value="ECO:0007669"/>
    <property type="project" value="TreeGrafter"/>
</dbReference>
<dbReference type="OrthoDB" id="68328at2759"/>
<dbReference type="InterPro" id="IPR029069">
    <property type="entry name" value="HotDog_dom_sf"/>
</dbReference>
<gene>
    <name evidence="4" type="ORF">AYI69_g4242</name>
</gene>
<dbReference type="AlphaFoldDB" id="A0A1R1YF77"/>
<proteinExistence type="inferred from homology"/>
<comment type="similarity">
    <text evidence="1">Belongs to the C/M/P thioester hydrolase family.</text>
</comment>
<dbReference type="Pfam" id="PF13622">
    <property type="entry name" value="4HBT_3"/>
    <property type="match status" value="1"/>
</dbReference>
<evidence type="ECO:0000256" key="1">
    <source>
        <dbReference type="ARBA" id="ARBA00006538"/>
    </source>
</evidence>
<dbReference type="InterPro" id="IPR003703">
    <property type="entry name" value="Acyl_CoA_thio"/>
</dbReference>
<evidence type="ECO:0000259" key="3">
    <source>
        <dbReference type="Pfam" id="PF13622"/>
    </source>
</evidence>
<dbReference type="GO" id="GO:0047617">
    <property type="term" value="F:fatty acyl-CoA hydrolase activity"/>
    <property type="evidence" value="ECO:0007669"/>
    <property type="project" value="InterPro"/>
</dbReference>
<organism evidence="4 5">
    <name type="scientific">Smittium culicis</name>
    <dbReference type="NCBI Taxonomy" id="133412"/>
    <lineage>
        <taxon>Eukaryota</taxon>
        <taxon>Fungi</taxon>
        <taxon>Fungi incertae sedis</taxon>
        <taxon>Zoopagomycota</taxon>
        <taxon>Kickxellomycotina</taxon>
        <taxon>Harpellomycetes</taxon>
        <taxon>Harpellales</taxon>
        <taxon>Legeriomycetaceae</taxon>
        <taxon>Smittium</taxon>
    </lineage>
</organism>
<feature type="domain" description="Acyl-CoA thioesterase-like N-terminal HotDog" evidence="3">
    <location>
        <begin position="17"/>
        <end position="64"/>
    </location>
</feature>
<dbReference type="PANTHER" id="PTHR11066:SF34">
    <property type="entry name" value="ACYL-COENZYME A THIOESTERASE 8"/>
    <property type="match status" value="1"/>
</dbReference>
<dbReference type="GO" id="GO:0009062">
    <property type="term" value="P:fatty acid catabolic process"/>
    <property type="evidence" value="ECO:0007669"/>
    <property type="project" value="TreeGrafter"/>
</dbReference>